<dbReference type="Proteomes" id="UP000599383">
    <property type="component" value="Unassembled WGS sequence"/>
</dbReference>
<protein>
    <submittedName>
        <fullName evidence="3">Uncharacterized protein</fullName>
    </submittedName>
</protein>
<evidence type="ECO:0000256" key="1">
    <source>
        <dbReference type="SAM" id="MobiDB-lite"/>
    </source>
</evidence>
<dbReference type="RefSeq" id="WP_171118020.1">
    <property type="nucleotide sequence ID" value="NZ_WVQY01000002.1"/>
</dbReference>
<reference evidence="3 5" key="1">
    <citation type="submission" date="2019-12" db="EMBL/GenBank/DDBJ databases">
        <title>Ruegeria JWLKs population differentiation of coral mucus and skeleton niches.</title>
        <authorList>
            <person name="Luo D."/>
        </authorList>
    </citation>
    <scope>NUCLEOTIDE SEQUENCE</scope>
    <source>
        <strain evidence="3">HKCCD6181</strain>
        <strain evidence="2 5">HKCCD6238</strain>
    </source>
</reference>
<sequence length="73" mass="8144">MKLPDPLAAPKRGRPPLPKAEVRSERIVTLLTPSQRHKLTRLADLTGQTLSSVAHDLIAQGLDREENPRKKET</sequence>
<comment type="caution">
    <text evidence="3">The sequence shown here is derived from an EMBL/GenBank/DDBJ whole genome shotgun (WGS) entry which is preliminary data.</text>
</comment>
<keyword evidence="5" id="KW-1185">Reference proteome</keyword>
<feature type="region of interest" description="Disordered" evidence="1">
    <location>
        <begin position="1"/>
        <end position="21"/>
    </location>
</feature>
<dbReference type="AlphaFoldDB" id="A0AA90YVP5"/>
<evidence type="ECO:0000313" key="3">
    <source>
        <dbReference type="EMBL" id="NOE20078.1"/>
    </source>
</evidence>
<gene>
    <name evidence="2" type="ORF">GS617_08880</name>
    <name evidence="3" type="ORF">GS634_18285</name>
</gene>
<evidence type="ECO:0000313" key="2">
    <source>
        <dbReference type="EMBL" id="NOD30379.1"/>
    </source>
</evidence>
<dbReference type="EMBL" id="WVQY01000002">
    <property type="protein sequence ID" value="NOD30379.1"/>
    <property type="molecule type" value="Genomic_DNA"/>
</dbReference>
<evidence type="ECO:0000313" key="5">
    <source>
        <dbReference type="Proteomes" id="UP000599383"/>
    </source>
</evidence>
<proteinExistence type="predicted"/>
<accession>A0AA90YVP5</accession>
<name>A0AA90YVP5_9RHOB</name>
<evidence type="ECO:0000313" key="4">
    <source>
        <dbReference type="Proteomes" id="UP000597886"/>
    </source>
</evidence>
<dbReference type="Proteomes" id="UP000597886">
    <property type="component" value="Unassembled WGS sequence"/>
</dbReference>
<organism evidence="3 4">
    <name type="scientific">Ruegeria atlantica</name>
    <dbReference type="NCBI Taxonomy" id="81569"/>
    <lineage>
        <taxon>Bacteria</taxon>
        <taxon>Pseudomonadati</taxon>
        <taxon>Pseudomonadota</taxon>
        <taxon>Alphaproteobacteria</taxon>
        <taxon>Rhodobacterales</taxon>
        <taxon>Roseobacteraceae</taxon>
        <taxon>Ruegeria</taxon>
    </lineage>
</organism>
<dbReference type="EMBL" id="WVRA01000008">
    <property type="protein sequence ID" value="NOE20078.1"/>
    <property type="molecule type" value="Genomic_DNA"/>
</dbReference>